<feature type="non-terminal residue" evidence="1">
    <location>
        <position position="1"/>
    </location>
</feature>
<feature type="non-terminal residue" evidence="1">
    <location>
        <position position="104"/>
    </location>
</feature>
<dbReference type="Proteomes" id="UP000824469">
    <property type="component" value="Unassembled WGS sequence"/>
</dbReference>
<sequence>CIKWIYGCRKFTETHAWDVENCAALGATTLDEYRKYIEKDPAFRTPFSSKSMLVNHQWRIQSLYFVVCARDMSCIMESEYLTVPLWRQQYFPTVMSVTVSYLIK</sequence>
<gene>
    <name evidence="1" type="ORF">KI387_003918</name>
</gene>
<protein>
    <submittedName>
        <fullName evidence="1">Uncharacterized protein</fullName>
    </submittedName>
</protein>
<evidence type="ECO:0000313" key="2">
    <source>
        <dbReference type="Proteomes" id="UP000824469"/>
    </source>
</evidence>
<comment type="caution">
    <text evidence="1">The sequence shown here is derived from an EMBL/GenBank/DDBJ whole genome shotgun (WGS) entry which is preliminary data.</text>
</comment>
<evidence type="ECO:0000313" key="1">
    <source>
        <dbReference type="EMBL" id="KAH9331810.1"/>
    </source>
</evidence>
<keyword evidence="2" id="KW-1185">Reference proteome</keyword>
<reference evidence="1 2" key="1">
    <citation type="journal article" date="2021" name="Nat. Plants">
        <title>The Taxus genome provides insights into paclitaxel biosynthesis.</title>
        <authorList>
            <person name="Xiong X."/>
            <person name="Gou J."/>
            <person name="Liao Q."/>
            <person name="Li Y."/>
            <person name="Zhou Q."/>
            <person name="Bi G."/>
            <person name="Li C."/>
            <person name="Du R."/>
            <person name="Wang X."/>
            <person name="Sun T."/>
            <person name="Guo L."/>
            <person name="Liang H."/>
            <person name="Lu P."/>
            <person name="Wu Y."/>
            <person name="Zhang Z."/>
            <person name="Ro D.K."/>
            <person name="Shang Y."/>
            <person name="Huang S."/>
            <person name="Yan J."/>
        </authorList>
    </citation>
    <scope>NUCLEOTIDE SEQUENCE [LARGE SCALE GENOMIC DNA]</scope>
    <source>
        <strain evidence="1">Ta-2019</strain>
    </source>
</reference>
<organism evidence="1 2">
    <name type="scientific">Taxus chinensis</name>
    <name type="common">Chinese yew</name>
    <name type="synonym">Taxus wallichiana var. chinensis</name>
    <dbReference type="NCBI Taxonomy" id="29808"/>
    <lineage>
        <taxon>Eukaryota</taxon>
        <taxon>Viridiplantae</taxon>
        <taxon>Streptophyta</taxon>
        <taxon>Embryophyta</taxon>
        <taxon>Tracheophyta</taxon>
        <taxon>Spermatophyta</taxon>
        <taxon>Pinopsida</taxon>
        <taxon>Pinidae</taxon>
        <taxon>Conifers II</taxon>
        <taxon>Cupressales</taxon>
        <taxon>Taxaceae</taxon>
        <taxon>Taxus</taxon>
    </lineage>
</organism>
<dbReference type="AlphaFoldDB" id="A0AA38H1P5"/>
<name>A0AA38H1P5_TAXCH</name>
<accession>A0AA38H1P5</accession>
<proteinExistence type="predicted"/>
<dbReference type="EMBL" id="JAHRHJ020000001">
    <property type="protein sequence ID" value="KAH9331810.1"/>
    <property type="molecule type" value="Genomic_DNA"/>
</dbReference>